<keyword evidence="8" id="KW-0732">Signal</keyword>
<sequence>MKHFTIILVLFLCIFVLQSFASVNDSPVTTTKQSSHNRLNFEGAQELVPVKGTVTDMDGNPIGNVSVYEKGTNNGTTTATDGSYTINVSSVDITLVFTSVGYVTQESSVSPNQIVNIVLLAEESELDEVVVIGYQSIRKKDLTGAASVVNTKNTEAKVARSLPEALQGQSSGVVVRNSGGPGQGAVVNIRGLSTLYGNASPLYVIDGMLSDPNVTINTNDIESIQVLKDASAAAIYGARSANGVIIITTKQGKADSPMVVNASARYSVTSLPKMFDMMNGAEYVAMNRQAYENAGYTQQAAVENYDGTDVDWADELFRTGAIQDYSVSLSGGGKGSKYFLSGAYFKDVGTVIERQFDRAALRINTETSRGRFRVGENIMISSSHGRSPFSGGNFGGNPFYDAFSMLPIIPVQHAGFVSAANPGGWGIGSDNARTYSRNHVAQAYITNSGYNYFKLMGNVYGEADITDWLTYRLNAGMETSFDKNTSLRGQGIWYWNQINAPTRIDEGRSQFLSYLFEHTLNFNKTFDKHQLNGVVGYTQQTIGRDGINAGKTDLLEAGDRYFNTINSATGENTSSGSRGRNFIDSWLGRFNYTYDDRYLATFTFRSDKDSRFSKNYRSGFFPSGALAWRISNEQFFDVDWVSDLKLRGSYGLLGAANLSNYQYIGLINQAPRAIFGPGEQNAYVGGTQVRLVDPNLRWEEKATLNLGFDASLFNRKLDASFNVFRSITSDVLLYLPIPGYIGSLGGDIFTNMGSIENKGVELELTYKPQAANEEGFRWDVTGNISFVRNKVLSLGNLGIDPATGLPRNYIQSGNTRTQVGRSIGEYYVILTDGIFQNQAEIDEHRAQSGIAKPGDIRYVNLQDMGTGNDINSEDRTFAGTPWPTFTSGLMFNGYYKNFTLNMQLYGVYGTKLYNDMRRDFDGMGYSNYRRGIVPWTAENPTDFPRLGVSYTSNTAGDPAVDQGIQSNVRGDTQRWLENGSYLRLSNVQLGYNLPARIVQRMNLSSLQVYVSGQNLLTITNYSGLDPDVVGANANLEPGVDVGGWPPNRIVSFGIALGL</sequence>
<dbReference type="InterPro" id="IPR039426">
    <property type="entry name" value="TonB-dep_rcpt-like"/>
</dbReference>
<dbReference type="Pfam" id="PF13715">
    <property type="entry name" value="CarbopepD_reg_2"/>
    <property type="match status" value="1"/>
</dbReference>
<dbReference type="InterPro" id="IPR023997">
    <property type="entry name" value="TonB-dep_OMP_SusC/RagA_CS"/>
</dbReference>
<evidence type="ECO:0000313" key="11">
    <source>
        <dbReference type="Proteomes" id="UP000238642"/>
    </source>
</evidence>
<comment type="subcellular location">
    <subcellularLocation>
        <location evidence="1 7">Cell outer membrane</location>
        <topology evidence="1 7">Multi-pass membrane protein</topology>
    </subcellularLocation>
</comment>
<dbReference type="AlphaFoldDB" id="A0A2S9JLP2"/>
<keyword evidence="2 7" id="KW-0813">Transport</keyword>
<dbReference type="NCBIfam" id="TIGR04056">
    <property type="entry name" value="OMP_RagA_SusC"/>
    <property type="match status" value="1"/>
</dbReference>
<dbReference type="NCBIfam" id="TIGR04057">
    <property type="entry name" value="SusC_RagA_signa"/>
    <property type="match status" value="1"/>
</dbReference>
<dbReference type="SUPFAM" id="SSF56935">
    <property type="entry name" value="Porins"/>
    <property type="match status" value="1"/>
</dbReference>
<gene>
    <name evidence="10" type="ORF">C5749_11085</name>
</gene>
<dbReference type="Gene3D" id="2.60.40.1120">
    <property type="entry name" value="Carboxypeptidase-like, regulatory domain"/>
    <property type="match status" value="1"/>
</dbReference>
<comment type="caution">
    <text evidence="10">The sequence shown here is derived from an EMBL/GenBank/DDBJ whole genome shotgun (WGS) entry which is preliminary data.</text>
</comment>
<dbReference type="Pfam" id="PF07715">
    <property type="entry name" value="Plug"/>
    <property type="match status" value="1"/>
</dbReference>
<keyword evidence="11" id="KW-1185">Reference proteome</keyword>
<name>A0A2S9JLP2_9SPHI</name>
<dbReference type="InterPro" id="IPR037066">
    <property type="entry name" value="Plug_dom_sf"/>
</dbReference>
<dbReference type="Proteomes" id="UP000238642">
    <property type="component" value="Unassembled WGS sequence"/>
</dbReference>
<dbReference type="PROSITE" id="PS52016">
    <property type="entry name" value="TONB_DEPENDENT_REC_3"/>
    <property type="match status" value="1"/>
</dbReference>
<evidence type="ECO:0000259" key="9">
    <source>
        <dbReference type="Pfam" id="PF07715"/>
    </source>
</evidence>
<dbReference type="InterPro" id="IPR023996">
    <property type="entry name" value="TonB-dep_OMP_SusC/RagA"/>
</dbReference>
<dbReference type="EMBL" id="PVBS01000002">
    <property type="protein sequence ID" value="PRD54036.1"/>
    <property type="molecule type" value="Genomic_DNA"/>
</dbReference>
<keyword evidence="3 7" id="KW-1134">Transmembrane beta strand</keyword>
<feature type="chain" id="PRO_5015759033" evidence="8">
    <location>
        <begin position="22"/>
        <end position="1058"/>
    </location>
</feature>
<dbReference type="Gene3D" id="2.170.130.10">
    <property type="entry name" value="TonB-dependent receptor, plug domain"/>
    <property type="match status" value="1"/>
</dbReference>
<dbReference type="GO" id="GO:0009279">
    <property type="term" value="C:cell outer membrane"/>
    <property type="evidence" value="ECO:0007669"/>
    <property type="project" value="UniProtKB-SubCell"/>
</dbReference>
<accession>A0A2S9JLP2</accession>
<proteinExistence type="inferred from homology"/>
<dbReference type="Gene3D" id="2.40.170.20">
    <property type="entry name" value="TonB-dependent receptor, beta-barrel domain"/>
    <property type="match status" value="1"/>
</dbReference>
<dbReference type="InterPro" id="IPR008969">
    <property type="entry name" value="CarboxyPept-like_regulatory"/>
</dbReference>
<dbReference type="InterPro" id="IPR012910">
    <property type="entry name" value="Plug_dom"/>
</dbReference>
<feature type="signal peptide" evidence="8">
    <location>
        <begin position="1"/>
        <end position="21"/>
    </location>
</feature>
<dbReference type="RefSeq" id="WP_105726023.1">
    <property type="nucleotide sequence ID" value="NZ_PVBS01000002.1"/>
</dbReference>
<organism evidence="10 11">
    <name type="scientific">Sphingobacterium gobiense</name>
    <dbReference type="NCBI Taxonomy" id="1382456"/>
    <lineage>
        <taxon>Bacteria</taxon>
        <taxon>Pseudomonadati</taxon>
        <taxon>Bacteroidota</taxon>
        <taxon>Sphingobacteriia</taxon>
        <taxon>Sphingobacteriales</taxon>
        <taxon>Sphingobacteriaceae</taxon>
        <taxon>Sphingobacterium</taxon>
    </lineage>
</organism>
<evidence type="ECO:0000256" key="7">
    <source>
        <dbReference type="PROSITE-ProRule" id="PRU01360"/>
    </source>
</evidence>
<keyword evidence="4 7" id="KW-0812">Transmembrane</keyword>
<evidence type="ECO:0000256" key="6">
    <source>
        <dbReference type="ARBA" id="ARBA00023237"/>
    </source>
</evidence>
<evidence type="ECO:0000256" key="8">
    <source>
        <dbReference type="SAM" id="SignalP"/>
    </source>
</evidence>
<evidence type="ECO:0000256" key="1">
    <source>
        <dbReference type="ARBA" id="ARBA00004571"/>
    </source>
</evidence>
<evidence type="ECO:0000256" key="4">
    <source>
        <dbReference type="ARBA" id="ARBA00022692"/>
    </source>
</evidence>
<evidence type="ECO:0000256" key="3">
    <source>
        <dbReference type="ARBA" id="ARBA00022452"/>
    </source>
</evidence>
<dbReference type="SUPFAM" id="SSF49464">
    <property type="entry name" value="Carboxypeptidase regulatory domain-like"/>
    <property type="match status" value="1"/>
</dbReference>
<comment type="similarity">
    <text evidence="7">Belongs to the TonB-dependent receptor family.</text>
</comment>
<dbReference type="OrthoDB" id="9768177at2"/>
<protein>
    <submittedName>
        <fullName evidence="10">TonB-dependent receptor</fullName>
    </submittedName>
</protein>
<keyword evidence="6 7" id="KW-0998">Cell outer membrane</keyword>
<reference evidence="10 11" key="1">
    <citation type="submission" date="2018-02" db="EMBL/GenBank/DDBJ databases">
        <title>The draft genome of Sphingobacterium gobiense H7.</title>
        <authorList>
            <person name="Li L."/>
            <person name="Liu L."/>
            <person name="Zhang X."/>
            <person name="Wang T."/>
            <person name="Liang L."/>
        </authorList>
    </citation>
    <scope>NUCLEOTIDE SEQUENCE [LARGE SCALE GENOMIC DNA]</scope>
    <source>
        <strain evidence="10 11">ACCC 05757</strain>
    </source>
</reference>
<evidence type="ECO:0000313" key="10">
    <source>
        <dbReference type="EMBL" id="PRD54036.1"/>
    </source>
</evidence>
<evidence type="ECO:0000256" key="2">
    <source>
        <dbReference type="ARBA" id="ARBA00022448"/>
    </source>
</evidence>
<keyword evidence="5 7" id="KW-0472">Membrane</keyword>
<keyword evidence="10" id="KW-0675">Receptor</keyword>
<dbReference type="InterPro" id="IPR036942">
    <property type="entry name" value="Beta-barrel_TonB_sf"/>
</dbReference>
<evidence type="ECO:0000256" key="5">
    <source>
        <dbReference type="ARBA" id="ARBA00023136"/>
    </source>
</evidence>
<feature type="domain" description="TonB-dependent receptor plug" evidence="9">
    <location>
        <begin position="139"/>
        <end position="244"/>
    </location>
</feature>